<dbReference type="Pfam" id="PF01497">
    <property type="entry name" value="Peripla_BP_2"/>
    <property type="match status" value="1"/>
</dbReference>
<evidence type="ECO:0000313" key="3">
    <source>
        <dbReference type="Proteomes" id="UP000275719"/>
    </source>
</evidence>
<dbReference type="InterPro" id="IPR002491">
    <property type="entry name" value="ABC_transptr_periplasmic_BD"/>
</dbReference>
<dbReference type="InterPro" id="IPR050902">
    <property type="entry name" value="ABC_Transporter_SBP"/>
</dbReference>
<dbReference type="Gene3D" id="3.40.50.1980">
    <property type="entry name" value="Nitrogenase molybdenum iron protein domain"/>
    <property type="match status" value="2"/>
</dbReference>
<gene>
    <name evidence="2" type="ORF">EG240_07375</name>
</gene>
<evidence type="ECO:0000259" key="1">
    <source>
        <dbReference type="PROSITE" id="PS50983"/>
    </source>
</evidence>
<keyword evidence="3" id="KW-1185">Reference proteome</keyword>
<proteinExistence type="predicted"/>
<dbReference type="Proteomes" id="UP000275719">
    <property type="component" value="Unassembled WGS sequence"/>
</dbReference>
<dbReference type="PROSITE" id="PS50983">
    <property type="entry name" value="FE_B12_PBP"/>
    <property type="match status" value="1"/>
</dbReference>
<feature type="domain" description="Fe/B12 periplasmic-binding" evidence="1">
    <location>
        <begin position="94"/>
        <end position="366"/>
    </location>
</feature>
<dbReference type="OrthoDB" id="9812528at2"/>
<name>A0A3P3W8I2_9FLAO</name>
<dbReference type="SUPFAM" id="SSF53807">
    <property type="entry name" value="Helical backbone' metal receptor"/>
    <property type="match status" value="1"/>
</dbReference>
<dbReference type="GO" id="GO:0071281">
    <property type="term" value="P:cellular response to iron ion"/>
    <property type="evidence" value="ECO:0007669"/>
    <property type="project" value="TreeGrafter"/>
</dbReference>
<comment type="caution">
    <text evidence="2">The sequence shown here is derived from an EMBL/GenBank/DDBJ whole genome shotgun (WGS) entry which is preliminary data.</text>
</comment>
<organism evidence="2 3">
    <name type="scientific">Paenimyroides tangerinum</name>
    <dbReference type="NCBI Taxonomy" id="2488728"/>
    <lineage>
        <taxon>Bacteria</taxon>
        <taxon>Pseudomonadati</taxon>
        <taxon>Bacteroidota</taxon>
        <taxon>Flavobacteriia</taxon>
        <taxon>Flavobacteriales</taxon>
        <taxon>Flavobacteriaceae</taxon>
        <taxon>Paenimyroides</taxon>
    </lineage>
</organism>
<dbReference type="PANTHER" id="PTHR30535">
    <property type="entry name" value="VITAMIN B12-BINDING PROTEIN"/>
    <property type="match status" value="1"/>
</dbReference>
<dbReference type="RefSeq" id="WP_125018751.1">
    <property type="nucleotide sequence ID" value="NZ_RQVQ01000013.1"/>
</dbReference>
<reference evidence="2 3" key="1">
    <citation type="submission" date="2018-11" db="EMBL/GenBank/DDBJ databases">
        <title>Flavobacterium sp. nov., YIM 102701-2 draft genome.</title>
        <authorList>
            <person name="Li G."/>
            <person name="Jiang Y."/>
        </authorList>
    </citation>
    <scope>NUCLEOTIDE SEQUENCE [LARGE SCALE GENOMIC DNA]</scope>
    <source>
        <strain evidence="2 3">YIM 102701-2</strain>
    </source>
</reference>
<dbReference type="PANTHER" id="PTHR30535:SF34">
    <property type="entry name" value="MOLYBDATE-BINDING PROTEIN MOLA"/>
    <property type="match status" value="1"/>
</dbReference>
<dbReference type="EMBL" id="RQVQ01000013">
    <property type="protein sequence ID" value="RRJ91014.1"/>
    <property type="molecule type" value="Genomic_DNA"/>
</dbReference>
<dbReference type="PROSITE" id="PS51257">
    <property type="entry name" value="PROKAR_LIPOPROTEIN"/>
    <property type="match status" value="1"/>
</dbReference>
<dbReference type="AlphaFoldDB" id="A0A3P3W8I2"/>
<protein>
    <submittedName>
        <fullName evidence="2">ABC transporter substrate-binding protein</fullName>
    </submittedName>
</protein>
<sequence length="379" mass="42811">MKFNFLKSIVCIGFVMLVSCKEKENSIQKSEIVKNEIVYATGFELLQYDDFSVLKVTNPWPNSEQKYTYVLSKDLNSIPDSLSNFMQIQIPIKKAVVTSTTHIPSLVELGVENSLVGFPGLDYISNEVIRKDIDAHKITELDDNENVNLELVLDLQPDLIVGHSYDGENKKLENIKNAGLKIVYNGDWVENSPLGKAEWIKFFGALYDKNNEAKAAFDQVVSSYNDAKKLVSNLPNKPSVLSGSLYQDVWYLPEGESWMAQFIKDAGGNYLWSESKGVGSISLGFESVFDRAQNADFWIGPGEFSTYQQMQNANPHYAQFSAFKDKKVYSYSVKKGVSGGTLFYEEAPNRPDLILKDLIHIFHPNALPNYQPYFIEPLK</sequence>
<evidence type="ECO:0000313" key="2">
    <source>
        <dbReference type="EMBL" id="RRJ91014.1"/>
    </source>
</evidence>
<accession>A0A3P3W8I2</accession>